<organism evidence="4 5">
    <name type="scientific">Pseudomonas maumuensis</name>
    <dbReference type="NCBI Taxonomy" id="2842354"/>
    <lineage>
        <taxon>Bacteria</taxon>
        <taxon>Pseudomonadati</taxon>
        <taxon>Pseudomonadota</taxon>
        <taxon>Gammaproteobacteria</taxon>
        <taxon>Pseudomonadales</taxon>
        <taxon>Pseudomonadaceae</taxon>
        <taxon>Pseudomonas</taxon>
    </lineage>
</organism>
<evidence type="ECO:0000256" key="2">
    <source>
        <dbReference type="ARBA" id="ARBA00022643"/>
    </source>
</evidence>
<protein>
    <submittedName>
        <fullName evidence="4">Nitronate monooxygenase family protein</fullName>
    </submittedName>
</protein>
<dbReference type="InterPro" id="IPR004136">
    <property type="entry name" value="NMO"/>
</dbReference>
<sequence>MHTRITELLGTRYPIVQGGMQWVGRAELASAVSNAGGLGILTALTQPTADALATEIARCKAMTALPFGVNLTILPTTTPPPYADYATAIIESGVKIVETAGRSPADLVERFKSAGIKIIHKCTSVRHAQSAQRAGVDAVSIDGFEAAGHPGEDDIPGLVLIPAAAAALRIPILASGGIANGAGMAAALMLGAEGINMGTRFMLTREAPIHEAIKSAIAAGTELDTQLIFRRLRNTGRVFRNAISQQVVEIERDPAVQFEDIRPLVAGARGRAALESGEVDGGILWAGLSIGLVDDIPSCAELIDRVVAECRQAIRRGAGLVEELP</sequence>
<keyword evidence="5" id="KW-1185">Reference proteome</keyword>
<gene>
    <name evidence="4" type="ORF">KSS90_12255</name>
</gene>
<evidence type="ECO:0000256" key="3">
    <source>
        <dbReference type="ARBA" id="ARBA00023002"/>
    </source>
</evidence>
<evidence type="ECO:0000313" key="4">
    <source>
        <dbReference type="EMBL" id="QXH58936.1"/>
    </source>
</evidence>
<keyword evidence="3" id="KW-0560">Oxidoreductase</keyword>
<dbReference type="CDD" id="cd04730">
    <property type="entry name" value="NPD_like"/>
    <property type="match status" value="1"/>
</dbReference>
<dbReference type="RefSeq" id="WP_217869609.1">
    <property type="nucleotide sequence ID" value="NZ_CP077077.1"/>
</dbReference>
<proteinExistence type="predicted"/>
<accession>A0ABX8NS64</accession>
<keyword evidence="2" id="KW-0288">FMN</keyword>
<dbReference type="Pfam" id="PF03060">
    <property type="entry name" value="NMO"/>
    <property type="match status" value="1"/>
</dbReference>
<dbReference type="EMBL" id="CP077077">
    <property type="protein sequence ID" value="QXH58936.1"/>
    <property type="molecule type" value="Genomic_DNA"/>
</dbReference>
<name>A0ABX8NS64_9PSED</name>
<reference evidence="4 5" key="1">
    <citation type="journal article" date="2021" name="Microorganisms">
        <title>The Ever-Expanding Pseudomonas Genus: Description of 43 New Species and Partition of the Pseudomonas putida Group.</title>
        <authorList>
            <person name="Girard L."/>
            <person name="Lood C."/>
            <person name="Hofte M."/>
            <person name="Vandamme P."/>
            <person name="Rokni-Zadeh H."/>
            <person name="van Noort V."/>
            <person name="Lavigne R."/>
            <person name="De Mot R."/>
        </authorList>
    </citation>
    <scope>NUCLEOTIDE SEQUENCE [LARGE SCALE GENOMIC DNA]</scope>
    <source>
        <strain evidence="4 5">COW77</strain>
    </source>
</reference>
<evidence type="ECO:0000313" key="5">
    <source>
        <dbReference type="Proteomes" id="UP000824010"/>
    </source>
</evidence>
<keyword evidence="4" id="KW-0503">Monooxygenase</keyword>
<dbReference type="GO" id="GO:0004497">
    <property type="term" value="F:monooxygenase activity"/>
    <property type="evidence" value="ECO:0007669"/>
    <property type="project" value="UniProtKB-KW"/>
</dbReference>
<evidence type="ECO:0000256" key="1">
    <source>
        <dbReference type="ARBA" id="ARBA00022630"/>
    </source>
</evidence>
<dbReference type="PANTHER" id="PTHR32332">
    <property type="entry name" value="2-NITROPROPANE DIOXYGENASE"/>
    <property type="match status" value="1"/>
</dbReference>
<dbReference type="Proteomes" id="UP000824010">
    <property type="component" value="Chromosome"/>
</dbReference>
<dbReference type="PANTHER" id="PTHR32332:SF20">
    <property type="entry name" value="2-NITROPROPANE DIOXYGENASE-LIKE PROTEIN"/>
    <property type="match status" value="1"/>
</dbReference>
<keyword evidence="1" id="KW-0285">Flavoprotein</keyword>